<keyword evidence="1" id="KW-1133">Transmembrane helix</keyword>
<keyword evidence="1" id="KW-0812">Transmembrane</keyword>
<dbReference type="AlphaFoldDB" id="A0A1I0QGJ6"/>
<dbReference type="RefSeq" id="WP_092453916.1">
    <property type="nucleotide sequence ID" value="NZ_FOJI01000008.1"/>
</dbReference>
<dbReference type="Proteomes" id="UP000199701">
    <property type="component" value="Unassembled WGS sequence"/>
</dbReference>
<dbReference type="EMBL" id="FOJI01000008">
    <property type="protein sequence ID" value="SEW26240.1"/>
    <property type="molecule type" value="Genomic_DNA"/>
</dbReference>
<accession>A0A1I0QGJ6</accession>
<proteinExistence type="predicted"/>
<name>A0A1I0QGJ6_9FIRM</name>
<gene>
    <name evidence="2" type="ORF">SAMN05421659_1087</name>
</gene>
<reference evidence="2 3" key="1">
    <citation type="submission" date="2016-10" db="EMBL/GenBank/DDBJ databases">
        <authorList>
            <person name="de Groot N.N."/>
        </authorList>
    </citation>
    <scope>NUCLEOTIDE SEQUENCE [LARGE SCALE GENOMIC DNA]</scope>
    <source>
        <strain evidence="2 3">DSM 9179</strain>
    </source>
</reference>
<dbReference type="OrthoDB" id="5197253at2"/>
<evidence type="ECO:0000313" key="2">
    <source>
        <dbReference type="EMBL" id="SEW26240.1"/>
    </source>
</evidence>
<protein>
    <submittedName>
        <fullName evidence="2">Uncharacterized protein</fullName>
    </submittedName>
</protein>
<sequence>MSLRLKELRKLPDEELVELYDQTANYTSVGLNYYAEELNRRSNENTNKIMIRSTIWITIMTGVMLIATLVNIVILTLAK</sequence>
<feature type="transmembrane region" description="Helical" evidence="1">
    <location>
        <begin position="55"/>
        <end position="78"/>
    </location>
</feature>
<keyword evidence="1" id="KW-0472">Membrane</keyword>
<evidence type="ECO:0000313" key="3">
    <source>
        <dbReference type="Proteomes" id="UP000199701"/>
    </source>
</evidence>
<evidence type="ECO:0000256" key="1">
    <source>
        <dbReference type="SAM" id="Phobius"/>
    </source>
</evidence>
<keyword evidence="3" id="KW-1185">Reference proteome</keyword>
<organism evidence="2 3">
    <name type="scientific">[Clostridium] fimetarium</name>
    <dbReference type="NCBI Taxonomy" id="99656"/>
    <lineage>
        <taxon>Bacteria</taxon>
        <taxon>Bacillati</taxon>
        <taxon>Bacillota</taxon>
        <taxon>Clostridia</taxon>
        <taxon>Lachnospirales</taxon>
        <taxon>Lachnospiraceae</taxon>
    </lineage>
</organism>